<evidence type="ECO:0000313" key="2">
    <source>
        <dbReference type="EnsemblPlants" id="OMERI04G20760.1"/>
    </source>
</evidence>
<dbReference type="Proteomes" id="UP000008021">
    <property type="component" value="Chromosome 4"/>
</dbReference>
<feature type="region of interest" description="Disordered" evidence="1">
    <location>
        <begin position="22"/>
        <end position="52"/>
    </location>
</feature>
<dbReference type="Gramene" id="OMERI04G20760.1">
    <property type="protein sequence ID" value="OMERI04G20760.1"/>
    <property type="gene ID" value="OMERI04G20760"/>
</dbReference>
<dbReference type="AlphaFoldDB" id="A0A0E0DI94"/>
<protein>
    <submittedName>
        <fullName evidence="2">Uncharacterized protein</fullName>
    </submittedName>
</protein>
<sequence length="80" mass="8546">MEALARCIMGHGKAIKGYPCSSLTSGLANGRTDAPGRKEGDTTHHKDSIVGRQTSYVLVHETGEAPLSRPADQPTAAEWR</sequence>
<accession>A0A0E0DI94</accession>
<reference evidence="2" key="2">
    <citation type="submission" date="2018-05" db="EMBL/GenBank/DDBJ databases">
        <title>OmerRS3 (Oryza meridionalis Reference Sequence Version 3).</title>
        <authorList>
            <person name="Zhang J."/>
            <person name="Kudrna D."/>
            <person name="Lee S."/>
            <person name="Talag J."/>
            <person name="Welchert J."/>
            <person name="Wing R.A."/>
        </authorList>
    </citation>
    <scope>NUCLEOTIDE SEQUENCE [LARGE SCALE GENOMIC DNA]</scope>
    <source>
        <strain evidence="2">cv. OR44</strain>
    </source>
</reference>
<keyword evidence="3" id="KW-1185">Reference proteome</keyword>
<reference evidence="2" key="1">
    <citation type="submission" date="2015-04" db="UniProtKB">
        <authorList>
            <consortium name="EnsemblPlants"/>
        </authorList>
    </citation>
    <scope>IDENTIFICATION</scope>
</reference>
<dbReference type="HOGENOM" id="CLU_2593845_0_0_1"/>
<evidence type="ECO:0000313" key="3">
    <source>
        <dbReference type="Proteomes" id="UP000008021"/>
    </source>
</evidence>
<name>A0A0E0DI94_9ORYZ</name>
<organism evidence="2">
    <name type="scientific">Oryza meridionalis</name>
    <dbReference type="NCBI Taxonomy" id="40149"/>
    <lineage>
        <taxon>Eukaryota</taxon>
        <taxon>Viridiplantae</taxon>
        <taxon>Streptophyta</taxon>
        <taxon>Embryophyta</taxon>
        <taxon>Tracheophyta</taxon>
        <taxon>Spermatophyta</taxon>
        <taxon>Magnoliopsida</taxon>
        <taxon>Liliopsida</taxon>
        <taxon>Poales</taxon>
        <taxon>Poaceae</taxon>
        <taxon>BOP clade</taxon>
        <taxon>Oryzoideae</taxon>
        <taxon>Oryzeae</taxon>
        <taxon>Oryzinae</taxon>
        <taxon>Oryza</taxon>
    </lineage>
</organism>
<dbReference type="EnsemblPlants" id="OMERI04G20760.1">
    <property type="protein sequence ID" value="OMERI04G20760.1"/>
    <property type="gene ID" value="OMERI04G20760"/>
</dbReference>
<evidence type="ECO:0000256" key="1">
    <source>
        <dbReference type="SAM" id="MobiDB-lite"/>
    </source>
</evidence>
<feature type="compositionally biased region" description="Basic and acidic residues" evidence="1">
    <location>
        <begin position="34"/>
        <end position="49"/>
    </location>
</feature>
<proteinExistence type="predicted"/>